<evidence type="ECO:0000313" key="1">
    <source>
        <dbReference type="EMBL" id="QNV37809.1"/>
    </source>
</evidence>
<dbReference type="KEGG" id="rter:IDM49_00385"/>
<dbReference type="Proteomes" id="UP000516404">
    <property type="component" value="Chromosome"/>
</dbReference>
<evidence type="ECO:0008006" key="3">
    <source>
        <dbReference type="Google" id="ProtNLM"/>
    </source>
</evidence>
<proteinExistence type="predicted"/>
<dbReference type="AlphaFoldDB" id="A0A7H2BDR3"/>
<accession>A0A7H2BDR3</accession>
<gene>
    <name evidence="1" type="ORF">IDM49_00385</name>
</gene>
<dbReference type="EMBL" id="CP061539">
    <property type="protein sequence ID" value="QNV37809.1"/>
    <property type="molecule type" value="Genomic_DNA"/>
</dbReference>
<evidence type="ECO:0000313" key="2">
    <source>
        <dbReference type="Proteomes" id="UP000516404"/>
    </source>
</evidence>
<protein>
    <recommendedName>
        <fullName evidence="3">Metal ABC transporter permease</fullName>
    </recommendedName>
</protein>
<name>A0A7H2BDR3_9MICC</name>
<sequence>MMFFSPSFGCVCSVAGLYFSWAFNLPVGGTIVLTMIAGFMMIAATMGVRSAVTA</sequence>
<keyword evidence="2" id="KW-1185">Reference proteome</keyword>
<reference evidence="1 2" key="1">
    <citation type="submission" date="2020-09" db="EMBL/GenBank/DDBJ databases">
        <title>Investigation of environmental microbes.</title>
        <authorList>
            <person name="Ou Y."/>
            <person name="Kang Q."/>
        </authorList>
    </citation>
    <scope>NUCLEOTIDE SEQUENCE [LARGE SCALE GENOMIC DNA]</scope>
    <source>
        <strain evidence="1 2">KJZ-14</strain>
    </source>
</reference>
<organism evidence="1 2">
    <name type="scientific">Rothia terrae</name>
    <dbReference type="NCBI Taxonomy" id="396015"/>
    <lineage>
        <taxon>Bacteria</taxon>
        <taxon>Bacillati</taxon>
        <taxon>Actinomycetota</taxon>
        <taxon>Actinomycetes</taxon>
        <taxon>Micrococcales</taxon>
        <taxon>Micrococcaceae</taxon>
        <taxon>Rothia</taxon>
    </lineage>
</organism>